<name>A0ABN1VJQ3_9MICO</name>
<dbReference type="PANTHER" id="PTHR33406">
    <property type="entry name" value="MEMBRANE PROTEIN MJ1562-RELATED"/>
    <property type="match status" value="1"/>
</dbReference>
<evidence type="ECO:0000256" key="1">
    <source>
        <dbReference type="ARBA" id="ARBA00004651"/>
    </source>
</evidence>
<keyword evidence="2" id="KW-1003">Cell membrane</keyword>
<evidence type="ECO:0000313" key="9">
    <source>
        <dbReference type="Proteomes" id="UP001500943"/>
    </source>
</evidence>
<dbReference type="RefSeq" id="WP_343924116.1">
    <property type="nucleotide sequence ID" value="NZ_BAAAKW010000022.1"/>
</dbReference>
<dbReference type="EMBL" id="BAAAKW010000022">
    <property type="protein sequence ID" value="GAA1214340.1"/>
    <property type="molecule type" value="Genomic_DNA"/>
</dbReference>
<keyword evidence="4 6" id="KW-1133">Transmembrane helix</keyword>
<feature type="transmembrane region" description="Helical" evidence="6">
    <location>
        <begin position="743"/>
        <end position="764"/>
    </location>
</feature>
<dbReference type="InterPro" id="IPR050545">
    <property type="entry name" value="Mycobact_MmpL"/>
</dbReference>
<feature type="transmembrane region" description="Helical" evidence="6">
    <location>
        <begin position="473"/>
        <end position="492"/>
    </location>
</feature>
<comment type="subcellular location">
    <subcellularLocation>
        <location evidence="1">Cell membrane</location>
        <topology evidence="1">Multi-pass membrane protein</topology>
    </subcellularLocation>
</comment>
<feature type="transmembrane region" description="Helical" evidence="6">
    <location>
        <begin position="16"/>
        <end position="37"/>
    </location>
</feature>
<dbReference type="Gene3D" id="1.20.1640.10">
    <property type="entry name" value="Multidrug efflux transporter AcrB transmembrane domain"/>
    <property type="match status" value="2"/>
</dbReference>
<comment type="caution">
    <text evidence="8">The sequence shown here is derived from an EMBL/GenBank/DDBJ whole genome shotgun (WGS) entry which is preliminary data.</text>
</comment>
<feature type="transmembrane region" description="Helical" evidence="6">
    <location>
        <begin position="284"/>
        <end position="305"/>
    </location>
</feature>
<gene>
    <name evidence="8" type="ORF">GCM10009655_12040</name>
</gene>
<evidence type="ECO:0000256" key="5">
    <source>
        <dbReference type="ARBA" id="ARBA00023136"/>
    </source>
</evidence>
<feature type="domain" description="SSD" evidence="7">
    <location>
        <begin position="315"/>
        <end position="440"/>
    </location>
</feature>
<accession>A0ABN1VJQ3</accession>
<sequence length="839" mass="87233">MAELLYRLGRLSARRAWLFIVSWLAVLGLAVGGFALFGGTLSSTMSIPGTETERVASELTDRLGDIGGISATVVLGSEDGEAFSASQQMEITDALAELTSNDSVSAVIDPFETDAERAEQAQKIVDGRDQIDAGKQQLVDGQIQLDAGKQQLETGQTQLDAAIEQAKEAGYYEASAAQFLAQQAQIDAGLAELATQQTTIDDNSALLDEQEQQLGSGERLMDAAAEISFVSNDGATALGLITFDSELLDLSGETKSAIAAQLDDIEIDGVTVDYSSSIATSTDGLLGVGELIGVLLAGVVLLVLFRSFLPATLPILSSIIGVGVGVAGSLAFSGVIDMTSVTPILGVMLGLAVGIDYTLFIVQRHRRQLAAGMELHESIGLANGTSGNAVLFAGSTVLVALLALNVSGIPFLGIMGTVGAVCVLVSVLIAVSLTPALLSLLGTRVLSRRARESIGHESQKQVAARPMRTSRTIAILVLATLGLLVVAIPALSMRLGLPDGSSEPADSTQYRAYSMVADEFGAGQNGALLVTASLPEAVAEDAELETQADLADTLMAFDGVVAVAPVGVSDDFGYFAFQVIPVDGPSSESTGQLVHDLRNSSPLDGGIALGVAGSASGNIDISEKLAAVLPLYLAVVVGLSLLILILVFRSLLVPVIATVGYVLSLLAAFGAMVAVYQWGWLGALFGVTDPGPLLNFAPIIIMGVLFGLAMDYQLFLVSGMREAYVHGVPAKAAVMSGLRSGRAVVTAAAIIMIAVFGGFVFSHLAMVRPLGFGLAVGVLFDAFVVRMLLIPSLMHLLGASAWWLPKWLDRILPSVDVEGAALERSHPMHVKEAAPGTES</sequence>
<keyword evidence="5 6" id="KW-0472">Membrane</keyword>
<feature type="transmembrane region" description="Helical" evidence="6">
    <location>
        <begin position="696"/>
        <end position="717"/>
    </location>
</feature>
<evidence type="ECO:0000313" key="8">
    <source>
        <dbReference type="EMBL" id="GAA1214340.1"/>
    </source>
</evidence>
<protein>
    <submittedName>
        <fullName evidence="8">MMPL family transporter</fullName>
    </submittedName>
</protein>
<dbReference type="InterPro" id="IPR000731">
    <property type="entry name" value="SSD"/>
</dbReference>
<dbReference type="Pfam" id="PF03176">
    <property type="entry name" value="MMPL"/>
    <property type="match status" value="2"/>
</dbReference>
<dbReference type="Proteomes" id="UP001500943">
    <property type="component" value="Unassembled WGS sequence"/>
</dbReference>
<feature type="transmembrane region" description="Helical" evidence="6">
    <location>
        <begin position="344"/>
        <end position="362"/>
    </location>
</feature>
<dbReference type="SUPFAM" id="SSF82866">
    <property type="entry name" value="Multidrug efflux transporter AcrB transmembrane domain"/>
    <property type="match status" value="2"/>
</dbReference>
<evidence type="ECO:0000256" key="3">
    <source>
        <dbReference type="ARBA" id="ARBA00022692"/>
    </source>
</evidence>
<reference evidence="8 9" key="1">
    <citation type="journal article" date="2019" name="Int. J. Syst. Evol. Microbiol.">
        <title>The Global Catalogue of Microorganisms (GCM) 10K type strain sequencing project: providing services to taxonomists for standard genome sequencing and annotation.</title>
        <authorList>
            <consortium name="The Broad Institute Genomics Platform"/>
            <consortium name="The Broad Institute Genome Sequencing Center for Infectious Disease"/>
            <person name="Wu L."/>
            <person name="Ma J."/>
        </authorList>
    </citation>
    <scope>NUCLEOTIDE SEQUENCE [LARGE SCALE GENOMIC DNA]</scope>
    <source>
        <strain evidence="8 9">JCM 12762</strain>
    </source>
</reference>
<organism evidence="8 9">
    <name type="scientific">Rhodoglobus aureus</name>
    <dbReference type="NCBI Taxonomy" id="191497"/>
    <lineage>
        <taxon>Bacteria</taxon>
        <taxon>Bacillati</taxon>
        <taxon>Actinomycetota</taxon>
        <taxon>Actinomycetes</taxon>
        <taxon>Micrococcales</taxon>
        <taxon>Microbacteriaceae</taxon>
        <taxon>Rhodoglobus</taxon>
    </lineage>
</organism>
<feature type="transmembrane region" description="Helical" evidence="6">
    <location>
        <begin position="312"/>
        <end position="332"/>
    </location>
</feature>
<evidence type="ECO:0000256" key="4">
    <source>
        <dbReference type="ARBA" id="ARBA00022989"/>
    </source>
</evidence>
<evidence type="ECO:0000256" key="6">
    <source>
        <dbReference type="SAM" id="Phobius"/>
    </source>
</evidence>
<evidence type="ECO:0000259" key="7">
    <source>
        <dbReference type="PROSITE" id="PS50156"/>
    </source>
</evidence>
<proteinExistence type="predicted"/>
<dbReference type="PROSITE" id="PS50156">
    <property type="entry name" value="SSD"/>
    <property type="match status" value="1"/>
</dbReference>
<keyword evidence="9" id="KW-1185">Reference proteome</keyword>
<keyword evidence="3 6" id="KW-0812">Transmembrane</keyword>
<feature type="transmembrane region" description="Helical" evidence="6">
    <location>
        <begin position="418"/>
        <end position="441"/>
    </location>
</feature>
<evidence type="ECO:0000256" key="2">
    <source>
        <dbReference type="ARBA" id="ARBA00022475"/>
    </source>
</evidence>
<feature type="transmembrane region" description="Helical" evidence="6">
    <location>
        <begin position="389"/>
        <end position="412"/>
    </location>
</feature>
<dbReference type="InterPro" id="IPR004869">
    <property type="entry name" value="MMPL_dom"/>
</dbReference>
<feature type="transmembrane region" description="Helical" evidence="6">
    <location>
        <begin position="655"/>
        <end position="676"/>
    </location>
</feature>
<dbReference type="PANTHER" id="PTHR33406:SF13">
    <property type="entry name" value="MEMBRANE PROTEIN YDFJ"/>
    <property type="match status" value="1"/>
</dbReference>
<feature type="transmembrane region" description="Helical" evidence="6">
    <location>
        <begin position="625"/>
        <end position="648"/>
    </location>
</feature>